<dbReference type="PIRSF" id="PIRSF037215">
    <property type="entry name" value="Peptidase_M20B"/>
    <property type="match status" value="1"/>
</dbReference>
<dbReference type="Pfam" id="PF07687">
    <property type="entry name" value="M20_dimer"/>
    <property type="match status" value="1"/>
</dbReference>
<keyword evidence="11" id="KW-1185">Reference proteome</keyword>
<dbReference type="NCBIfam" id="NF009920">
    <property type="entry name" value="PRK13381.1"/>
    <property type="match status" value="1"/>
</dbReference>
<comment type="similarity">
    <text evidence="2">Belongs to the peptidase M20B family.</text>
</comment>
<name>A0ABV6EYC5_9BRAD</name>
<dbReference type="InterPro" id="IPR001261">
    <property type="entry name" value="ArgE/DapE_CS"/>
</dbReference>
<keyword evidence="5 10" id="KW-0378">Hydrolase</keyword>
<evidence type="ECO:0000256" key="6">
    <source>
        <dbReference type="ARBA" id="ARBA00022833"/>
    </source>
</evidence>
<dbReference type="Gene3D" id="3.30.70.360">
    <property type="match status" value="1"/>
</dbReference>
<dbReference type="Gene3D" id="3.40.630.10">
    <property type="entry name" value="Zn peptidases"/>
    <property type="match status" value="1"/>
</dbReference>
<dbReference type="GO" id="GO:0045148">
    <property type="term" value="F:tripeptide aminopeptidase activity"/>
    <property type="evidence" value="ECO:0007669"/>
    <property type="project" value="UniProtKB-EC"/>
</dbReference>
<dbReference type="SUPFAM" id="SSF55031">
    <property type="entry name" value="Bacterial exopeptidase dimerisation domain"/>
    <property type="match status" value="1"/>
</dbReference>
<organism evidence="10 11">
    <name type="scientific">Rhodopseudomonas telluris</name>
    <dbReference type="NCBI Taxonomy" id="644215"/>
    <lineage>
        <taxon>Bacteria</taxon>
        <taxon>Pseudomonadati</taxon>
        <taxon>Pseudomonadota</taxon>
        <taxon>Alphaproteobacteria</taxon>
        <taxon>Hyphomicrobiales</taxon>
        <taxon>Nitrobacteraceae</taxon>
        <taxon>Rhodopseudomonas</taxon>
    </lineage>
</organism>
<evidence type="ECO:0000256" key="1">
    <source>
        <dbReference type="ARBA" id="ARBA00001947"/>
    </source>
</evidence>
<keyword evidence="4" id="KW-0479">Metal-binding</keyword>
<dbReference type="SUPFAM" id="SSF53187">
    <property type="entry name" value="Zn-dependent exopeptidases"/>
    <property type="match status" value="1"/>
</dbReference>
<comment type="caution">
    <text evidence="10">The sequence shown here is derived from an EMBL/GenBank/DDBJ whole genome shotgun (WGS) entry which is preliminary data.</text>
</comment>
<evidence type="ECO:0000256" key="7">
    <source>
        <dbReference type="ARBA" id="ARBA00023049"/>
    </source>
</evidence>
<dbReference type="Proteomes" id="UP001589775">
    <property type="component" value="Unassembled WGS sequence"/>
</dbReference>
<accession>A0ABV6EYC5</accession>
<keyword evidence="6" id="KW-0862">Zinc</keyword>
<keyword evidence="3" id="KW-0645">Protease</keyword>
<evidence type="ECO:0000256" key="5">
    <source>
        <dbReference type="ARBA" id="ARBA00022801"/>
    </source>
</evidence>
<dbReference type="RefSeq" id="WP_378391880.1">
    <property type="nucleotide sequence ID" value="NZ_JBHLWM010000008.1"/>
</dbReference>
<reference evidence="10 11" key="1">
    <citation type="submission" date="2024-09" db="EMBL/GenBank/DDBJ databases">
        <authorList>
            <person name="Sun Q."/>
            <person name="Mori K."/>
        </authorList>
    </citation>
    <scope>NUCLEOTIDE SEQUENCE [LARGE SCALE GENOMIC DNA]</scope>
    <source>
        <strain evidence="10 11">KCTC 23279</strain>
    </source>
</reference>
<evidence type="ECO:0000259" key="9">
    <source>
        <dbReference type="Pfam" id="PF07687"/>
    </source>
</evidence>
<dbReference type="PANTHER" id="PTHR42994:SF1">
    <property type="entry name" value="PEPTIDASE T"/>
    <property type="match status" value="1"/>
</dbReference>
<dbReference type="CDD" id="cd03892">
    <property type="entry name" value="M20_peptT"/>
    <property type="match status" value="1"/>
</dbReference>
<feature type="domain" description="Peptidase M20 dimerisation" evidence="9">
    <location>
        <begin position="220"/>
        <end position="320"/>
    </location>
</feature>
<dbReference type="Pfam" id="PF01546">
    <property type="entry name" value="Peptidase_M20"/>
    <property type="match status" value="1"/>
</dbReference>
<evidence type="ECO:0000256" key="2">
    <source>
        <dbReference type="ARBA" id="ARBA00009692"/>
    </source>
</evidence>
<dbReference type="EMBL" id="JBHLWM010000008">
    <property type="protein sequence ID" value="MFC0243205.1"/>
    <property type="molecule type" value="Genomic_DNA"/>
</dbReference>
<dbReference type="PANTHER" id="PTHR42994">
    <property type="entry name" value="PEPTIDASE T"/>
    <property type="match status" value="1"/>
</dbReference>
<evidence type="ECO:0000256" key="3">
    <source>
        <dbReference type="ARBA" id="ARBA00022670"/>
    </source>
</evidence>
<sequence>MSNSRDSIAFSHGVAERFLRYVTIDTQSDPASPTCPSTEKQKNLGALLAQELRNLGLADAHLDTHGYVYATIPATTDKPNVPVICFCSHMDTSPDCSGEGVKPQIVKNYQGGDIVLPADPSQVIRFAEHPALAQQIGHDIITTDGTTLLGADNKAGLAEIMDAAAFLIAHPEIKHGTLKILFTPDEEIGRGVDKVDLTKLGADFAYTMDGETAGNIEDETFSADGAVVTITGVSAHPGFAKGKIEHAIKIAAAIVERLPKDTCSPETTEGREGFLHPIGITGTLEQATLTLIVRDFTEAGLQEKEALLQRIVDEVMRGYPHSTAVVEIKQQYRNMKQVLDRHPELVTNARDAIRRAGLEPVTTAIRGGTDGSRLSFMGLPCPNIFAGEHAFHSRLEWVSRQDMEAAVRTIVHLAMIFEERA</sequence>
<dbReference type="InterPro" id="IPR011650">
    <property type="entry name" value="Peptidase_M20_dimer"/>
</dbReference>
<dbReference type="PROSITE" id="PS00759">
    <property type="entry name" value="ARGE_DAPE_CPG2_2"/>
    <property type="match status" value="1"/>
</dbReference>
<dbReference type="InterPro" id="IPR002933">
    <property type="entry name" value="Peptidase_M20"/>
</dbReference>
<comment type="cofactor">
    <cofactor evidence="1">
        <name>Zn(2+)</name>
        <dbReference type="ChEBI" id="CHEBI:29105"/>
    </cofactor>
</comment>
<keyword evidence="10" id="KW-0031">Aminopeptidase</keyword>
<evidence type="ECO:0000313" key="10">
    <source>
        <dbReference type="EMBL" id="MFC0243205.1"/>
    </source>
</evidence>
<gene>
    <name evidence="10" type="primary">pepT</name>
    <name evidence="10" type="ORF">ACFFJ6_22140</name>
</gene>
<dbReference type="EC" id="3.4.11.4" evidence="8"/>
<dbReference type="InterPro" id="IPR010161">
    <property type="entry name" value="Peptidase_M20B"/>
</dbReference>
<evidence type="ECO:0000256" key="4">
    <source>
        <dbReference type="ARBA" id="ARBA00022723"/>
    </source>
</evidence>
<evidence type="ECO:0000256" key="8">
    <source>
        <dbReference type="NCBIfam" id="TIGR01882"/>
    </source>
</evidence>
<evidence type="ECO:0000313" key="11">
    <source>
        <dbReference type="Proteomes" id="UP001589775"/>
    </source>
</evidence>
<protein>
    <recommendedName>
        <fullName evidence="8">Peptidase T</fullName>
        <ecNumber evidence="8">3.4.11.4</ecNumber>
    </recommendedName>
</protein>
<dbReference type="InterPro" id="IPR036264">
    <property type="entry name" value="Bact_exopeptidase_dim_dom"/>
</dbReference>
<dbReference type="NCBIfam" id="TIGR01882">
    <property type="entry name" value="peptidase-T"/>
    <property type="match status" value="1"/>
</dbReference>
<proteinExistence type="inferred from homology"/>
<dbReference type="NCBIfam" id="NF003976">
    <property type="entry name" value="PRK05469.1"/>
    <property type="match status" value="1"/>
</dbReference>
<keyword evidence="7" id="KW-0482">Metalloprotease</keyword>